<evidence type="ECO:0000256" key="6">
    <source>
        <dbReference type="SAM" id="Phobius"/>
    </source>
</evidence>
<gene>
    <name evidence="7" type="ordered locus">Npun_R4718</name>
</gene>
<feature type="transmembrane region" description="Helical" evidence="6">
    <location>
        <begin position="202"/>
        <end position="227"/>
    </location>
</feature>
<dbReference type="CDD" id="cd06580">
    <property type="entry name" value="TM_PBP1_transp_TpRbsC_like"/>
    <property type="match status" value="1"/>
</dbReference>
<feature type="transmembrane region" description="Helical" evidence="6">
    <location>
        <begin position="135"/>
        <end position="154"/>
    </location>
</feature>
<keyword evidence="3 6" id="KW-0812">Transmembrane</keyword>
<dbReference type="eggNOG" id="COG1079">
    <property type="taxonomic scope" value="Bacteria"/>
</dbReference>
<dbReference type="EMBL" id="CP001037">
    <property type="protein sequence ID" value="ACC83073.1"/>
    <property type="molecule type" value="Genomic_DNA"/>
</dbReference>
<dbReference type="Proteomes" id="UP000001191">
    <property type="component" value="Chromosome"/>
</dbReference>
<keyword evidence="4 6" id="KW-1133">Transmembrane helix</keyword>
<name>B2IY14_NOSP7</name>
<feature type="transmembrane region" description="Helical" evidence="6">
    <location>
        <begin position="284"/>
        <end position="302"/>
    </location>
</feature>
<feature type="transmembrane region" description="Helical" evidence="6">
    <location>
        <begin position="239"/>
        <end position="264"/>
    </location>
</feature>
<evidence type="ECO:0000313" key="7">
    <source>
        <dbReference type="EMBL" id="ACC83073.1"/>
    </source>
</evidence>
<dbReference type="PANTHER" id="PTHR43370">
    <property type="entry name" value="SUGAR ABC TRANSPORTER INTEGRAL MEMBRANE PROTEIN-RELATED"/>
    <property type="match status" value="1"/>
</dbReference>
<keyword evidence="2" id="KW-1003">Cell membrane</keyword>
<dbReference type="GO" id="GO:0022857">
    <property type="term" value="F:transmembrane transporter activity"/>
    <property type="evidence" value="ECO:0007669"/>
    <property type="project" value="InterPro"/>
</dbReference>
<dbReference type="KEGG" id="npu:Npun_R4718"/>
<evidence type="ECO:0000256" key="1">
    <source>
        <dbReference type="ARBA" id="ARBA00004651"/>
    </source>
</evidence>
<comment type="subcellular location">
    <subcellularLocation>
        <location evidence="1">Cell membrane</location>
        <topology evidence="1">Multi-pass membrane protein</topology>
    </subcellularLocation>
</comment>
<proteinExistence type="predicted"/>
<sequence length="322" mass="33831">MRSSALKNNSMNNLNFFSDYLIATLRLAVPLAFAALGGLYSERSGVLNIALEGMLLTGAFTSAAATFYIGNPWLGILASLIAGGLVGLLHAFLCVTLRVDQLVSGLAINLVAAGLTSFLARLVFSGSSTQQLPGIGTIMIPGLANIPLIGPLLFQQDFLVYLLFILVIFTTYILFKTSFGLTLRGVGESPKAADTAGISVTFVRYIAVVVSGCLASLGGAYLTLVQVRFFAEGMSAGKGFIAIAALIFGRWHPVGSALACLLFGATEALQLRIQALGANIPYQFLVMLPYAIALLALVGLAGKSTPPKALGTPYFGENRHSD</sequence>
<evidence type="ECO:0000256" key="3">
    <source>
        <dbReference type="ARBA" id="ARBA00022692"/>
    </source>
</evidence>
<dbReference type="HOGENOM" id="CLU_040769_1_0_3"/>
<dbReference type="GO" id="GO:0005886">
    <property type="term" value="C:plasma membrane"/>
    <property type="evidence" value="ECO:0007669"/>
    <property type="project" value="UniProtKB-SubCell"/>
</dbReference>
<dbReference type="STRING" id="63737.Npun_R4718"/>
<feature type="transmembrane region" description="Helical" evidence="6">
    <location>
        <begin position="75"/>
        <end position="95"/>
    </location>
</feature>
<feature type="transmembrane region" description="Helical" evidence="6">
    <location>
        <begin position="47"/>
        <end position="69"/>
    </location>
</feature>
<dbReference type="InterPro" id="IPR001851">
    <property type="entry name" value="ABC_transp_permease"/>
</dbReference>
<protein>
    <submittedName>
        <fullName evidence="7">Inner-membrane translocator</fullName>
    </submittedName>
</protein>
<feature type="transmembrane region" description="Helical" evidence="6">
    <location>
        <begin position="161"/>
        <end position="182"/>
    </location>
</feature>
<dbReference type="Pfam" id="PF02653">
    <property type="entry name" value="BPD_transp_2"/>
    <property type="match status" value="1"/>
</dbReference>
<dbReference type="PhylomeDB" id="B2IY14"/>
<evidence type="ECO:0000256" key="5">
    <source>
        <dbReference type="ARBA" id="ARBA00023136"/>
    </source>
</evidence>
<reference evidence="7 8" key="2">
    <citation type="journal article" date="2013" name="Plant Physiol.">
        <title>A Nostoc punctiforme Sugar Transporter Necessary to Establish a Cyanobacterium-Plant Symbiosis.</title>
        <authorList>
            <person name="Ekman M."/>
            <person name="Picossi S."/>
            <person name="Campbell E.L."/>
            <person name="Meeks J.C."/>
            <person name="Flores E."/>
        </authorList>
    </citation>
    <scope>NUCLEOTIDE SEQUENCE [LARGE SCALE GENOMIC DNA]</scope>
    <source>
        <strain evidence="8">ATCC 29133 / PCC 73102</strain>
    </source>
</reference>
<feature type="transmembrane region" description="Helical" evidence="6">
    <location>
        <begin position="102"/>
        <end position="123"/>
    </location>
</feature>
<dbReference type="EnsemblBacteria" id="ACC83073">
    <property type="protein sequence ID" value="ACC83073"/>
    <property type="gene ID" value="Npun_R4718"/>
</dbReference>
<feature type="transmembrane region" description="Helical" evidence="6">
    <location>
        <begin position="20"/>
        <end position="40"/>
    </location>
</feature>
<accession>B2IY14</accession>
<dbReference type="AlphaFoldDB" id="B2IY14"/>
<keyword evidence="5 6" id="KW-0472">Membrane</keyword>
<dbReference type="PANTHER" id="PTHR43370:SF1">
    <property type="entry name" value="GUANOSINE ABC TRANSPORTER PERMEASE PROTEIN NUPQ"/>
    <property type="match status" value="1"/>
</dbReference>
<evidence type="ECO:0000256" key="2">
    <source>
        <dbReference type="ARBA" id="ARBA00022475"/>
    </source>
</evidence>
<evidence type="ECO:0000256" key="4">
    <source>
        <dbReference type="ARBA" id="ARBA00022989"/>
    </source>
</evidence>
<reference evidence="8" key="1">
    <citation type="submission" date="2008-04" db="EMBL/GenBank/DDBJ databases">
        <title>Complete sequence of chromosome of Nostoc punctiforme ATCC 29133.</title>
        <authorList>
            <consortium name="US DOE Joint Genome Institute"/>
            <person name="Copeland A."/>
            <person name="Lucas S."/>
            <person name="Lapidus A."/>
            <person name="Glavina del Rio T."/>
            <person name="Dalin E."/>
            <person name="Tice H."/>
            <person name="Pitluck S."/>
            <person name="Chain P."/>
            <person name="Malfatti S."/>
            <person name="Shin M."/>
            <person name="Vergez L."/>
            <person name="Schmutz J."/>
            <person name="Larimer F."/>
            <person name="Land M."/>
            <person name="Hauser L."/>
            <person name="Kyrpides N."/>
            <person name="Kim E."/>
            <person name="Meeks J.C."/>
            <person name="Elhai J."/>
            <person name="Campbell E.L."/>
            <person name="Thiel T."/>
            <person name="Longmire J."/>
            <person name="Potts M."/>
            <person name="Atlas R."/>
        </authorList>
    </citation>
    <scope>NUCLEOTIDE SEQUENCE [LARGE SCALE GENOMIC DNA]</scope>
    <source>
        <strain evidence="8">ATCC 29133 / PCC 73102</strain>
    </source>
</reference>
<keyword evidence="8" id="KW-1185">Reference proteome</keyword>
<evidence type="ECO:0000313" key="8">
    <source>
        <dbReference type="Proteomes" id="UP000001191"/>
    </source>
</evidence>
<organism evidence="7 8">
    <name type="scientific">Nostoc punctiforme (strain ATCC 29133 / PCC 73102)</name>
    <dbReference type="NCBI Taxonomy" id="63737"/>
    <lineage>
        <taxon>Bacteria</taxon>
        <taxon>Bacillati</taxon>
        <taxon>Cyanobacteriota</taxon>
        <taxon>Cyanophyceae</taxon>
        <taxon>Nostocales</taxon>
        <taxon>Nostocaceae</taxon>
        <taxon>Nostoc</taxon>
    </lineage>
</organism>